<dbReference type="Proteomes" id="UP001357485">
    <property type="component" value="Unassembled WGS sequence"/>
</dbReference>
<dbReference type="PANTHER" id="PTHR21206:SF0">
    <property type="entry name" value="DNA REPLICATION COMPLEX GINS PROTEIN SLD5"/>
    <property type="match status" value="1"/>
</dbReference>
<dbReference type="CDD" id="cd21692">
    <property type="entry name" value="GINS_B_Sld5"/>
    <property type="match status" value="1"/>
</dbReference>
<proteinExistence type="predicted"/>
<feature type="non-terminal residue" evidence="2">
    <location>
        <position position="1"/>
    </location>
</feature>
<dbReference type="Gene3D" id="1.20.58.1030">
    <property type="match status" value="1"/>
</dbReference>
<dbReference type="PIRSF" id="PIRSF007764">
    <property type="entry name" value="Sld5"/>
    <property type="match status" value="1"/>
</dbReference>
<dbReference type="InterPro" id="IPR036224">
    <property type="entry name" value="GINS_bundle-like_dom_sf"/>
</dbReference>
<name>A0ABR0M7V0_9PEZI</name>
<evidence type="ECO:0000259" key="1">
    <source>
        <dbReference type="Pfam" id="PF16922"/>
    </source>
</evidence>
<accession>A0ABR0M7V0</accession>
<reference evidence="2 3" key="1">
    <citation type="submission" date="2023-08" db="EMBL/GenBank/DDBJ databases">
        <title>Black Yeasts Isolated from many extreme environments.</title>
        <authorList>
            <person name="Coleine C."/>
            <person name="Stajich J.E."/>
            <person name="Selbmann L."/>
        </authorList>
    </citation>
    <scope>NUCLEOTIDE SEQUENCE [LARGE SCALE GENOMIC DNA]</scope>
    <source>
        <strain evidence="2 3">CCFEE 536</strain>
    </source>
</reference>
<feature type="domain" description="DNA replication complex GINS protein SLD5 C-terminal" evidence="1">
    <location>
        <begin position="64"/>
        <end position="117"/>
    </location>
</feature>
<dbReference type="Gene3D" id="3.40.5.60">
    <property type="match status" value="1"/>
</dbReference>
<evidence type="ECO:0000313" key="2">
    <source>
        <dbReference type="EMBL" id="KAK5291067.1"/>
    </source>
</evidence>
<keyword evidence="3" id="KW-1185">Reference proteome</keyword>
<sequence length="117" mass="12789">IDAHPLHVLLTHMALLSPSELHYARHHQSLLAAHYSASFLASFPPQLQRLDDAAAGGVSMVSTPDPDTAVFCRVLRDVGEVLVEGTDAAFEMRRGDVYVVRWSAVREAVLNGDVELI</sequence>
<comment type="caution">
    <text evidence="2">The sequence shown here is derived from an EMBL/GenBank/DDBJ whole genome shotgun (WGS) entry which is preliminary data.</text>
</comment>
<gene>
    <name evidence="2" type="ORF">LTR16_002368</name>
</gene>
<dbReference type="PANTHER" id="PTHR21206">
    <property type="entry name" value="SLD5 PROTEIN"/>
    <property type="match status" value="1"/>
</dbReference>
<dbReference type="InterPro" id="IPR031633">
    <property type="entry name" value="SLD5_C"/>
</dbReference>
<dbReference type="EMBL" id="JAVRRA010000178">
    <property type="protein sequence ID" value="KAK5291067.1"/>
    <property type="molecule type" value="Genomic_DNA"/>
</dbReference>
<dbReference type="InterPro" id="IPR008591">
    <property type="entry name" value="GINS_Sld5"/>
</dbReference>
<protein>
    <recommendedName>
        <fullName evidence="1">DNA replication complex GINS protein SLD5 C-terminal domain-containing protein</fullName>
    </recommendedName>
</protein>
<dbReference type="SUPFAM" id="SSF158573">
    <property type="entry name" value="GINS helical bundle-like"/>
    <property type="match status" value="1"/>
</dbReference>
<evidence type="ECO:0000313" key="3">
    <source>
        <dbReference type="Proteomes" id="UP001357485"/>
    </source>
</evidence>
<organism evidence="2 3">
    <name type="scientific">Cryomyces antarcticus</name>
    <dbReference type="NCBI Taxonomy" id="329879"/>
    <lineage>
        <taxon>Eukaryota</taxon>
        <taxon>Fungi</taxon>
        <taxon>Dikarya</taxon>
        <taxon>Ascomycota</taxon>
        <taxon>Pezizomycotina</taxon>
        <taxon>Dothideomycetes</taxon>
        <taxon>Dothideomycetes incertae sedis</taxon>
        <taxon>Cryomyces</taxon>
    </lineage>
</organism>
<dbReference type="SUPFAM" id="SSF160059">
    <property type="entry name" value="PriA/YqbF domain"/>
    <property type="match status" value="1"/>
</dbReference>
<dbReference type="Pfam" id="PF16922">
    <property type="entry name" value="SLD5_C"/>
    <property type="match status" value="1"/>
</dbReference>